<evidence type="ECO:0000259" key="7">
    <source>
        <dbReference type="PROSITE" id="PS51157"/>
    </source>
</evidence>
<comment type="pathway">
    <text evidence="1 6">Protein modification; protein ubiquitination.</text>
</comment>
<keyword evidence="4 6" id="KW-0862">Zinc</keyword>
<dbReference type="SUPFAM" id="SSF54736">
    <property type="entry name" value="ClpS-like"/>
    <property type="match status" value="1"/>
</dbReference>
<dbReference type="InterPro" id="IPR039164">
    <property type="entry name" value="UBR1-like"/>
</dbReference>
<dbReference type="UniPathway" id="UPA00143"/>
<reference evidence="8" key="1">
    <citation type="journal article" date="2014" name="PLoS ONE">
        <title>Transcriptome-Based Identification of ABC Transporters in the Western Tarnished Plant Bug Lygus hesperus.</title>
        <authorList>
            <person name="Hull J.J."/>
            <person name="Chaney K."/>
            <person name="Geib S.M."/>
            <person name="Fabrick J.A."/>
            <person name="Brent C.S."/>
            <person name="Walsh D."/>
            <person name="Lavine L.C."/>
        </authorList>
    </citation>
    <scope>NUCLEOTIDE SEQUENCE</scope>
</reference>
<dbReference type="PANTHER" id="PTHR21497:SF24">
    <property type="entry name" value="E3 UBIQUITIN-PROTEIN LIGASE UBR1"/>
    <property type="match status" value="1"/>
</dbReference>
<dbReference type="GO" id="GO:0000151">
    <property type="term" value="C:ubiquitin ligase complex"/>
    <property type="evidence" value="ECO:0007669"/>
    <property type="project" value="TreeGrafter"/>
</dbReference>
<sequence>VMCVDCFEQSTHRFHKYRMSTSGGGGFCDCGDSEAWKSEPSCESHLPHLILEDFSKPQLPSDVYHRCKFVLSCGMQFSVEVINKHFTSDMRSRLSSIEEPTGNFLLVMYNDEVHTFDQVINILVRVIMCTPRQGLAYASRINKEGRAVITSADFRSCCRMKSDIELLSSQDGNQFLEVHVLPFSVVAYQNFSLNLLSWMQNILKPCVEFRSAFVEVLRNNICNGTSPNLLDTILLQDPELWKSARKQWNLLICSGRSIFALFTTFNVDRSSKNWILFWDVIFLGSTQF</sequence>
<keyword evidence="6" id="KW-0808">Transferase</keyword>
<dbReference type="GO" id="GO:0005737">
    <property type="term" value="C:cytoplasm"/>
    <property type="evidence" value="ECO:0007669"/>
    <property type="project" value="TreeGrafter"/>
</dbReference>
<evidence type="ECO:0000313" key="8">
    <source>
        <dbReference type="EMBL" id="JAG34954.1"/>
    </source>
</evidence>
<dbReference type="GO" id="GO:0071596">
    <property type="term" value="P:ubiquitin-dependent protein catabolic process via the N-end rule pathway"/>
    <property type="evidence" value="ECO:0007669"/>
    <property type="project" value="UniProtKB-UniRule"/>
</dbReference>
<evidence type="ECO:0000256" key="6">
    <source>
        <dbReference type="RuleBase" id="RU366018"/>
    </source>
</evidence>
<dbReference type="GO" id="GO:0008270">
    <property type="term" value="F:zinc ion binding"/>
    <property type="evidence" value="ECO:0007669"/>
    <property type="project" value="UniProtKB-UniRule"/>
</dbReference>
<keyword evidence="3 6" id="KW-0863">Zinc-finger</keyword>
<dbReference type="PROSITE" id="PS51157">
    <property type="entry name" value="ZF_UBR"/>
    <property type="match status" value="1"/>
</dbReference>
<protein>
    <recommendedName>
        <fullName evidence="6">E3 ubiquitin-protein ligase</fullName>
        <ecNumber evidence="6">2.3.2.27</ecNumber>
    </recommendedName>
</protein>
<dbReference type="SMART" id="SM00396">
    <property type="entry name" value="ZnF_UBR1"/>
    <property type="match status" value="1"/>
</dbReference>
<keyword evidence="6" id="KW-0833">Ubl conjugation pathway</keyword>
<dbReference type="Pfam" id="PF02617">
    <property type="entry name" value="ClpS"/>
    <property type="match status" value="1"/>
</dbReference>
<proteinExistence type="inferred from homology"/>
<gene>
    <name evidence="8" type="primary">UBR1_5</name>
    <name evidence="8" type="ORF">CM83_100547</name>
</gene>
<feature type="domain" description="UBR-type" evidence="7">
    <location>
        <begin position="1"/>
        <end position="47"/>
    </location>
</feature>
<feature type="non-terminal residue" evidence="8">
    <location>
        <position position="288"/>
    </location>
</feature>
<feature type="zinc finger region" description="UBR-type" evidence="5">
    <location>
        <begin position="1"/>
        <end position="47"/>
    </location>
</feature>
<dbReference type="InterPro" id="IPR003126">
    <property type="entry name" value="Znf_UBR"/>
</dbReference>
<evidence type="ECO:0000256" key="5">
    <source>
        <dbReference type="PROSITE-ProRule" id="PRU00508"/>
    </source>
</evidence>
<dbReference type="AlphaFoldDB" id="A0A0A9YRY0"/>
<name>A0A0A9YRY0_LYGHE</name>
<dbReference type="PANTHER" id="PTHR21497">
    <property type="entry name" value="UBIQUITIN LIGASE E3 ALPHA-RELATED"/>
    <property type="match status" value="1"/>
</dbReference>
<dbReference type="InterPro" id="IPR003769">
    <property type="entry name" value="ClpS_core"/>
</dbReference>
<comment type="function">
    <text evidence="6">Ubiquitin ligase protein which is a component of the N-end rule pathway. Recognizes and binds to proteins bearing specific N-terminal residues that are destabilizing according to the N-end rule, leading to their ubiquitination and subsequent degradation.</text>
</comment>
<evidence type="ECO:0000256" key="1">
    <source>
        <dbReference type="ARBA" id="ARBA00004906"/>
    </source>
</evidence>
<organism evidence="8">
    <name type="scientific">Lygus hesperus</name>
    <name type="common">Western plant bug</name>
    <dbReference type="NCBI Taxonomy" id="30085"/>
    <lineage>
        <taxon>Eukaryota</taxon>
        <taxon>Metazoa</taxon>
        <taxon>Ecdysozoa</taxon>
        <taxon>Arthropoda</taxon>
        <taxon>Hexapoda</taxon>
        <taxon>Insecta</taxon>
        <taxon>Pterygota</taxon>
        <taxon>Neoptera</taxon>
        <taxon>Paraneoptera</taxon>
        <taxon>Hemiptera</taxon>
        <taxon>Heteroptera</taxon>
        <taxon>Panheteroptera</taxon>
        <taxon>Cimicomorpha</taxon>
        <taxon>Miridae</taxon>
        <taxon>Mirini</taxon>
        <taxon>Lygus</taxon>
    </lineage>
</organism>
<evidence type="ECO:0000256" key="4">
    <source>
        <dbReference type="ARBA" id="ARBA00022833"/>
    </source>
</evidence>
<dbReference type="Gene3D" id="2.10.110.30">
    <property type="match status" value="1"/>
</dbReference>
<dbReference type="Gene3D" id="3.30.1390.10">
    <property type="match status" value="1"/>
</dbReference>
<comment type="catalytic activity">
    <reaction evidence="6">
        <text>S-ubiquitinyl-[E2 ubiquitin-conjugating enzyme]-L-cysteine + [acceptor protein]-L-lysine = [E2 ubiquitin-conjugating enzyme]-L-cysteine + N(6)-ubiquitinyl-[acceptor protein]-L-lysine.</text>
        <dbReference type="EC" id="2.3.2.27"/>
    </reaction>
</comment>
<dbReference type="GO" id="GO:0016567">
    <property type="term" value="P:protein ubiquitination"/>
    <property type="evidence" value="ECO:0007669"/>
    <property type="project" value="UniProtKB-UniRule"/>
</dbReference>
<accession>A0A0A9YRY0</accession>
<dbReference type="InterPro" id="IPR014719">
    <property type="entry name" value="Ribosomal_bL12_C/ClpS-like"/>
</dbReference>
<dbReference type="GO" id="GO:0061630">
    <property type="term" value="F:ubiquitin protein ligase activity"/>
    <property type="evidence" value="ECO:0007669"/>
    <property type="project" value="UniProtKB-UniRule"/>
</dbReference>
<dbReference type="Pfam" id="PF02207">
    <property type="entry name" value="zf-UBR"/>
    <property type="match status" value="1"/>
</dbReference>
<reference evidence="8" key="2">
    <citation type="submission" date="2014-07" db="EMBL/GenBank/DDBJ databases">
        <authorList>
            <person name="Hull J."/>
        </authorList>
    </citation>
    <scope>NUCLEOTIDE SEQUENCE</scope>
</reference>
<comment type="similarity">
    <text evidence="6">Belongs to the E3 ubiquitin-protein ligase UBR1-like family.</text>
</comment>
<evidence type="ECO:0000256" key="2">
    <source>
        <dbReference type="ARBA" id="ARBA00022723"/>
    </source>
</evidence>
<feature type="non-terminal residue" evidence="8">
    <location>
        <position position="1"/>
    </location>
</feature>
<dbReference type="EMBL" id="GBHO01008650">
    <property type="protein sequence ID" value="JAG34954.1"/>
    <property type="molecule type" value="Transcribed_RNA"/>
</dbReference>
<keyword evidence="2 6" id="KW-0479">Metal-binding</keyword>
<dbReference type="EC" id="2.3.2.27" evidence="6"/>
<evidence type="ECO:0000256" key="3">
    <source>
        <dbReference type="ARBA" id="ARBA00022771"/>
    </source>
</evidence>